<dbReference type="PANTHER" id="PTHR33540">
    <property type="entry name" value="TRNA THREONYLCARBAMOYLADENOSINE BIOSYNTHESIS PROTEIN TSAE"/>
    <property type="match status" value="1"/>
</dbReference>
<keyword evidence="4" id="KW-0963">Cytoplasm</keyword>
<keyword evidence="8" id="KW-0067">ATP-binding</keyword>
<proteinExistence type="inferred from homology"/>
<evidence type="ECO:0000256" key="8">
    <source>
        <dbReference type="ARBA" id="ARBA00022840"/>
    </source>
</evidence>
<dbReference type="SUPFAM" id="SSF52540">
    <property type="entry name" value="P-loop containing nucleoside triphosphate hydrolases"/>
    <property type="match status" value="1"/>
</dbReference>
<dbReference type="GO" id="GO:0002949">
    <property type="term" value="P:tRNA threonylcarbamoyladenosine modification"/>
    <property type="evidence" value="ECO:0007669"/>
    <property type="project" value="InterPro"/>
</dbReference>
<keyword evidence="11" id="KW-0808">Transferase</keyword>
<dbReference type="EMBL" id="BLAB01000001">
    <property type="protein sequence ID" value="GER93946.1"/>
    <property type="molecule type" value="Genomic_DNA"/>
</dbReference>
<dbReference type="GO" id="GO:0046872">
    <property type="term" value="F:metal ion binding"/>
    <property type="evidence" value="ECO:0007669"/>
    <property type="project" value="UniProtKB-KW"/>
</dbReference>
<comment type="caution">
    <text evidence="11">The sequence shown here is derived from an EMBL/GenBank/DDBJ whole genome shotgun (WGS) entry which is preliminary data.</text>
</comment>
<comment type="subcellular location">
    <subcellularLocation>
        <location evidence="1">Cytoplasm</location>
    </subcellularLocation>
</comment>
<evidence type="ECO:0000256" key="5">
    <source>
        <dbReference type="ARBA" id="ARBA00022694"/>
    </source>
</evidence>
<keyword evidence="5" id="KW-0819">tRNA processing</keyword>
<evidence type="ECO:0000256" key="10">
    <source>
        <dbReference type="ARBA" id="ARBA00032441"/>
    </source>
</evidence>
<keyword evidence="9" id="KW-0460">Magnesium</keyword>
<name>A0A5J4L8U7_9ZZZZ</name>
<organism evidence="11">
    <name type="scientific">hot springs metagenome</name>
    <dbReference type="NCBI Taxonomy" id="433727"/>
    <lineage>
        <taxon>unclassified sequences</taxon>
        <taxon>metagenomes</taxon>
        <taxon>ecological metagenomes</taxon>
    </lineage>
</organism>
<dbReference type="InterPro" id="IPR003442">
    <property type="entry name" value="T6A_TsaE"/>
</dbReference>
<sequence length="128" mass="14512">MFLKKQKSATACLYGDLGVGKTTLIKGIASAFGIPERDIGSASFVIVAEYETIPPFYHIDLYRIEQGDELDNLGIWEYIESDGIAVIEWAERLSELPEDIIKVRMSYIDENSREVVIEGVDEKDWHNL</sequence>
<dbReference type="InterPro" id="IPR027417">
    <property type="entry name" value="P-loop_NTPase"/>
</dbReference>
<accession>A0A5J4L8U7</accession>
<evidence type="ECO:0000313" key="11">
    <source>
        <dbReference type="EMBL" id="GER93946.1"/>
    </source>
</evidence>
<evidence type="ECO:0000256" key="6">
    <source>
        <dbReference type="ARBA" id="ARBA00022723"/>
    </source>
</evidence>
<comment type="similarity">
    <text evidence="2">Belongs to the TsaE family.</text>
</comment>
<gene>
    <name evidence="11" type="ORF">A45J_1704</name>
</gene>
<keyword evidence="6" id="KW-0479">Metal-binding</keyword>
<evidence type="ECO:0000256" key="1">
    <source>
        <dbReference type="ARBA" id="ARBA00004496"/>
    </source>
</evidence>
<dbReference type="AlphaFoldDB" id="A0A5J4L8U7"/>
<dbReference type="NCBIfam" id="TIGR00150">
    <property type="entry name" value="T6A_YjeE"/>
    <property type="match status" value="1"/>
</dbReference>
<dbReference type="GO" id="GO:0005737">
    <property type="term" value="C:cytoplasm"/>
    <property type="evidence" value="ECO:0007669"/>
    <property type="project" value="UniProtKB-SubCell"/>
</dbReference>
<evidence type="ECO:0000256" key="7">
    <source>
        <dbReference type="ARBA" id="ARBA00022741"/>
    </source>
</evidence>
<keyword evidence="7" id="KW-0547">Nucleotide-binding</keyword>
<protein>
    <recommendedName>
        <fullName evidence="3">tRNA threonylcarbamoyladenosine biosynthesis protein TsaE</fullName>
    </recommendedName>
    <alternativeName>
        <fullName evidence="10">t(6)A37 threonylcarbamoyladenosine biosynthesis protein TsaE</fullName>
    </alternativeName>
</protein>
<reference evidence="11" key="1">
    <citation type="submission" date="2019-10" db="EMBL/GenBank/DDBJ databases">
        <title>Metagenomic sequencing of thiosulfate-disproportionating enrichment culture.</title>
        <authorList>
            <person name="Umezawa K."/>
            <person name="Kojima H."/>
            <person name="Fukui M."/>
        </authorList>
    </citation>
    <scope>NUCLEOTIDE SEQUENCE</scope>
    <source>
        <strain evidence="11">45J</strain>
    </source>
</reference>
<dbReference type="PANTHER" id="PTHR33540:SF2">
    <property type="entry name" value="TRNA THREONYLCARBAMOYLADENOSINE BIOSYNTHESIS PROTEIN TSAE"/>
    <property type="match status" value="1"/>
</dbReference>
<dbReference type="GO" id="GO:0016740">
    <property type="term" value="F:transferase activity"/>
    <property type="evidence" value="ECO:0007669"/>
    <property type="project" value="UniProtKB-KW"/>
</dbReference>
<evidence type="ECO:0000256" key="3">
    <source>
        <dbReference type="ARBA" id="ARBA00019010"/>
    </source>
</evidence>
<dbReference type="Pfam" id="PF02367">
    <property type="entry name" value="TsaE"/>
    <property type="match status" value="1"/>
</dbReference>
<dbReference type="GO" id="GO:0005524">
    <property type="term" value="F:ATP binding"/>
    <property type="evidence" value="ECO:0007669"/>
    <property type="project" value="UniProtKB-KW"/>
</dbReference>
<evidence type="ECO:0000256" key="9">
    <source>
        <dbReference type="ARBA" id="ARBA00022842"/>
    </source>
</evidence>
<evidence type="ECO:0000256" key="2">
    <source>
        <dbReference type="ARBA" id="ARBA00007599"/>
    </source>
</evidence>
<dbReference type="Gene3D" id="3.40.50.300">
    <property type="entry name" value="P-loop containing nucleotide triphosphate hydrolases"/>
    <property type="match status" value="1"/>
</dbReference>
<evidence type="ECO:0000256" key="4">
    <source>
        <dbReference type="ARBA" id="ARBA00022490"/>
    </source>
</evidence>